<protein>
    <recommendedName>
        <fullName evidence="1">EGF-like domain-containing protein</fullName>
    </recommendedName>
</protein>
<reference evidence="2 3" key="1">
    <citation type="submission" date="2024-05" db="EMBL/GenBank/DDBJ databases">
        <authorList>
            <person name="Wallberg A."/>
        </authorList>
    </citation>
    <scope>NUCLEOTIDE SEQUENCE [LARGE SCALE GENOMIC DNA]</scope>
</reference>
<evidence type="ECO:0000259" key="1">
    <source>
        <dbReference type="SMART" id="SM00181"/>
    </source>
</evidence>
<feature type="non-terminal residue" evidence="2">
    <location>
        <position position="1"/>
    </location>
</feature>
<feature type="non-terminal residue" evidence="2">
    <location>
        <position position="350"/>
    </location>
</feature>
<organism evidence="2 3">
    <name type="scientific">Meganyctiphanes norvegica</name>
    <name type="common">Northern krill</name>
    <name type="synonym">Thysanopoda norvegica</name>
    <dbReference type="NCBI Taxonomy" id="48144"/>
    <lineage>
        <taxon>Eukaryota</taxon>
        <taxon>Metazoa</taxon>
        <taxon>Ecdysozoa</taxon>
        <taxon>Arthropoda</taxon>
        <taxon>Crustacea</taxon>
        <taxon>Multicrustacea</taxon>
        <taxon>Malacostraca</taxon>
        <taxon>Eumalacostraca</taxon>
        <taxon>Eucarida</taxon>
        <taxon>Euphausiacea</taxon>
        <taxon>Euphausiidae</taxon>
        <taxon>Meganyctiphanes</taxon>
    </lineage>
</organism>
<feature type="domain" description="EGF-like" evidence="1">
    <location>
        <begin position="174"/>
        <end position="212"/>
    </location>
</feature>
<dbReference type="InterPro" id="IPR000742">
    <property type="entry name" value="EGF"/>
</dbReference>
<keyword evidence="3" id="KW-1185">Reference proteome</keyword>
<feature type="domain" description="EGF-like" evidence="1">
    <location>
        <begin position="214"/>
        <end position="255"/>
    </location>
</feature>
<comment type="caution">
    <text evidence="2">The sequence shown here is derived from an EMBL/GenBank/DDBJ whole genome shotgun (WGS) entry which is preliminary data.</text>
</comment>
<name>A0AAV2PJ27_MEGNR</name>
<dbReference type="SMART" id="SM00181">
    <property type="entry name" value="EGF"/>
    <property type="match status" value="5"/>
</dbReference>
<feature type="domain" description="EGF-like" evidence="1">
    <location>
        <begin position="132"/>
        <end position="172"/>
    </location>
</feature>
<sequence>SCCYKPNNFLVEHLRSTLPEATIGYTMSHRRAPCQCKCRCLDDPECQAVTILKPEALKFIEDGHTCLFSRNTDARDDTALEENPRATTYFKKGCLDVSCGENQECIDDTETRAATCSCTEGHVQAGRKCVATCSIMSETCSRDNEMCTDNGGKRKGVCTCVQGYVRIGDDCLGTCSTMNCTGENKICEDNGGTSEGWCVCPSDYAEVGDDCLPTCSQMQMTCLPDTEICEDSGGTATGYCKCKGGFLRDDQNNCAATCSQMSCEGDNEQCEDNDGKTEGTCECKWGFRRDEKNICIDKCGNFTSGDQQFLVLKNEHKNWNDARKKCEEMGLDLAEPKDYKAVVDYLDENC</sequence>
<feature type="domain" description="EGF-like" evidence="1">
    <location>
        <begin position="257"/>
        <end position="296"/>
    </location>
</feature>
<feature type="domain" description="EGF-like" evidence="1">
    <location>
        <begin position="93"/>
        <end position="130"/>
    </location>
</feature>
<evidence type="ECO:0000313" key="2">
    <source>
        <dbReference type="EMBL" id="CAL4059713.1"/>
    </source>
</evidence>
<proteinExistence type="predicted"/>
<evidence type="ECO:0000313" key="3">
    <source>
        <dbReference type="Proteomes" id="UP001497623"/>
    </source>
</evidence>
<dbReference type="EMBL" id="CAXKWB010000176">
    <property type="protein sequence ID" value="CAL4059713.1"/>
    <property type="molecule type" value="Genomic_DNA"/>
</dbReference>
<accession>A0AAV2PJ27</accession>
<dbReference type="AlphaFoldDB" id="A0AAV2PJ27"/>
<dbReference type="Proteomes" id="UP001497623">
    <property type="component" value="Unassembled WGS sequence"/>
</dbReference>
<gene>
    <name evidence="2" type="ORF">MNOR_LOCUS757</name>
</gene>